<keyword evidence="1" id="KW-0040">ANK repeat</keyword>
<dbReference type="InterPro" id="IPR002110">
    <property type="entry name" value="Ankyrin_rpt"/>
</dbReference>
<reference evidence="2 3" key="1">
    <citation type="submission" date="2016-08" db="EMBL/GenBank/DDBJ databases">
        <title>A Parts List for Fungal Cellulosomes Revealed by Comparative Genomics.</title>
        <authorList>
            <consortium name="DOE Joint Genome Institute"/>
            <person name="Haitjema C.H."/>
            <person name="Gilmore S.P."/>
            <person name="Henske J.K."/>
            <person name="Solomon K.V."/>
            <person name="De Groot R."/>
            <person name="Kuo A."/>
            <person name="Mondo S.J."/>
            <person name="Salamov A.A."/>
            <person name="Labutti K."/>
            <person name="Zhao Z."/>
            <person name="Chiniquy J."/>
            <person name="Barry K."/>
            <person name="Brewer H.M."/>
            <person name="Purvine S.O."/>
            <person name="Wright A.T."/>
            <person name="Boxma B."/>
            <person name="Van Alen T."/>
            <person name="Hackstein J.H."/>
            <person name="Baker S.E."/>
            <person name="Grigoriev I.V."/>
            <person name="O'Malley M.A."/>
        </authorList>
    </citation>
    <scope>NUCLEOTIDE SEQUENCE [LARGE SCALE GENOMIC DNA]</scope>
    <source>
        <strain evidence="2 3">G1</strain>
    </source>
</reference>
<evidence type="ECO:0000256" key="1">
    <source>
        <dbReference type="PROSITE-ProRule" id="PRU00023"/>
    </source>
</evidence>
<comment type="caution">
    <text evidence="2">The sequence shown here is derived from an EMBL/GenBank/DDBJ whole genome shotgun (WGS) entry which is preliminary data.</text>
</comment>
<evidence type="ECO:0000313" key="2">
    <source>
        <dbReference type="EMBL" id="ORY64591.1"/>
    </source>
</evidence>
<accession>A0A1Y2DZ95</accession>
<organism evidence="2 3">
    <name type="scientific">Neocallimastix californiae</name>
    <dbReference type="NCBI Taxonomy" id="1754190"/>
    <lineage>
        <taxon>Eukaryota</taxon>
        <taxon>Fungi</taxon>
        <taxon>Fungi incertae sedis</taxon>
        <taxon>Chytridiomycota</taxon>
        <taxon>Chytridiomycota incertae sedis</taxon>
        <taxon>Neocallimastigomycetes</taxon>
        <taxon>Neocallimastigales</taxon>
        <taxon>Neocallimastigaceae</taxon>
        <taxon>Neocallimastix</taxon>
    </lineage>
</organism>
<dbReference type="Proteomes" id="UP000193920">
    <property type="component" value="Unassembled WGS sequence"/>
</dbReference>
<dbReference type="PROSITE" id="PS50088">
    <property type="entry name" value="ANK_REPEAT"/>
    <property type="match status" value="1"/>
</dbReference>
<dbReference type="EMBL" id="MCOG01000054">
    <property type="protein sequence ID" value="ORY64591.1"/>
    <property type="molecule type" value="Genomic_DNA"/>
</dbReference>
<gene>
    <name evidence="2" type="ORF">LY90DRAFT_505137</name>
</gene>
<sequence length="122" mass="14123">MIFPKKIISNGQVTSKEYDRQYLNLILNKVIENKDIIIMKNIFGSEELKSNIDVNIEDTKGKYPIIKTLYLESKELYEYLLKQGANVDTKDKNGNSLLSLTLKDNLSIFSYLLRRGEIDIKC</sequence>
<evidence type="ECO:0000313" key="3">
    <source>
        <dbReference type="Proteomes" id="UP000193920"/>
    </source>
</evidence>
<dbReference type="Gene3D" id="1.25.40.20">
    <property type="entry name" value="Ankyrin repeat-containing domain"/>
    <property type="match status" value="1"/>
</dbReference>
<protein>
    <submittedName>
        <fullName evidence="2">Uncharacterized protein</fullName>
    </submittedName>
</protein>
<dbReference type="SUPFAM" id="SSF48403">
    <property type="entry name" value="Ankyrin repeat"/>
    <property type="match status" value="1"/>
</dbReference>
<proteinExistence type="predicted"/>
<feature type="repeat" description="ANK" evidence="1">
    <location>
        <begin position="60"/>
        <end position="92"/>
    </location>
</feature>
<dbReference type="InterPro" id="IPR036770">
    <property type="entry name" value="Ankyrin_rpt-contain_sf"/>
</dbReference>
<dbReference type="AlphaFoldDB" id="A0A1Y2DZ95"/>
<keyword evidence="3" id="KW-1185">Reference proteome</keyword>
<name>A0A1Y2DZ95_9FUNG</name>